<evidence type="ECO:0000256" key="10">
    <source>
        <dbReference type="RuleBase" id="RU365011"/>
    </source>
</evidence>
<dbReference type="STRING" id="90262.A0A1X2I856"/>
<organism evidence="12 13">
    <name type="scientific">Absidia repens</name>
    <dbReference type="NCBI Taxonomy" id="90262"/>
    <lineage>
        <taxon>Eukaryota</taxon>
        <taxon>Fungi</taxon>
        <taxon>Fungi incertae sedis</taxon>
        <taxon>Mucoromycota</taxon>
        <taxon>Mucoromycotina</taxon>
        <taxon>Mucoromycetes</taxon>
        <taxon>Mucorales</taxon>
        <taxon>Cunninghamellaceae</taxon>
        <taxon>Absidia</taxon>
    </lineage>
</organism>
<comment type="subcellular location">
    <subcellularLocation>
        <location evidence="1">Endoplasmic reticulum membrane</location>
        <topology evidence="1">Multi-pass membrane protein</topology>
    </subcellularLocation>
</comment>
<dbReference type="PANTHER" id="PTHR15495">
    <property type="entry name" value="NEGATIVE REGULATOR OF VESICLE FORMATION-RELATED"/>
    <property type="match status" value="1"/>
</dbReference>
<evidence type="ECO:0000256" key="7">
    <source>
        <dbReference type="ARBA" id="ARBA00022927"/>
    </source>
</evidence>
<keyword evidence="4 10" id="KW-0812">Transmembrane</keyword>
<keyword evidence="6 10" id="KW-0256">Endoplasmic reticulum</keyword>
<feature type="transmembrane region" description="Helical" evidence="10">
    <location>
        <begin position="607"/>
        <end position="625"/>
    </location>
</feature>
<feature type="transmembrane region" description="Helical" evidence="10">
    <location>
        <begin position="859"/>
        <end position="876"/>
    </location>
</feature>
<keyword evidence="9 10" id="KW-0472">Membrane</keyword>
<evidence type="ECO:0000313" key="13">
    <source>
        <dbReference type="Proteomes" id="UP000193560"/>
    </source>
</evidence>
<comment type="function">
    <text evidence="10">Involved in inositol deacylation of GPI-anchored proteins which plays important roles in the quality control and ER-associated degradation of GPI-anchored proteins.</text>
</comment>
<dbReference type="InterPro" id="IPR039529">
    <property type="entry name" value="PGAP1/BST1"/>
</dbReference>
<evidence type="ECO:0000256" key="1">
    <source>
        <dbReference type="ARBA" id="ARBA00004477"/>
    </source>
</evidence>
<evidence type="ECO:0000256" key="6">
    <source>
        <dbReference type="ARBA" id="ARBA00022824"/>
    </source>
</evidence>
<feature type="transmembrane region" description="Helical" evidence="10">
    <location>
        <begin position="654"/>
        <end position="673"/>
    </location>
</feature>
<dbReference type="AlphaFoldDB" id="A0A1X2I856"/>
<protein>
    <recommendedName>
        <fullName evidence="10">GPI inositol-deacylase</fullName>
        <ecNumber evidence="10">3.1.-.-</ecNumber>
    </recommendedName>
</protein>
<dbReference type="SUPFAM" id="SSF53474">
    <property type="entry name" value="alpha/beta-Hydrolases"/>
    <property type="match status" value="1"/>
</dbReference>
<dbReference type="GO" id="GO:0005789">
    <property type="term" value="C:endoplasmic reticulum membrane"/>
    <property type="evidence" value="ECO:0007669"/>
    <property type="project" value="UniProtKB-SubCell"/>
</dbReference>
<feature type="transmembrane region" description="Helical" evidence="10">
    <location>
        <begin position="787"/>
        <end position="806"/>
    </location>
</feature>
<sequence>MTPRFSLLALIAINLLGCYMILDSFIRHQRDAPGCQMSYSRPSFIHIPVPQSRLAAKYSLYLYREGGIDSPSQLQGVPTLFIPGHAGSYKQGRSIAAESAYYYQGLPSKNYRYGLDVFTVDLNEEFSAIDGGLIQDQAEYLNDATKKILSFYQPIAEYQGRPVPKSVLVVGHSMGGIVARVMQHLPNYETGSINTIFTLATPHSIPPIILDSTLDEIYRHSLSQPLNNTVLISLAGGTQDTIVNSDAAILSPSPSALTVFTTAIPGVWTGCDHMAILWCNQLVKKVAAALVDITDIRSPSQTVPANDRMHIFKSYLSPPQSAVMDSEWKTPNLSASSIYIDGTKPQYLQPQNGQQLVFTLNKHIGDMGIITNIQHLNLLRVRLCKTDADNLGCSSVKSGFHILPSPTKGKTQPFEHNESPLWLLNLEYDFLKDFDILVMDYEQENLNKDHFIRTGMYASTTNQGIEKFGLSSFWELAFNKGALLEVDSQQYLGSVFHFPEIKSPLLAFKLSVVGNSSSFFSKPSSSKTYQPLVKQSFYGESKFHILSNDQISAPIHLHRGQPLNGNDKDSTDGLILTVWPLSHDHGPIHLLLKLDWYGSIGKSVLRLGPALPMCLFVVTLSFMSHQLSSLSPDRRPCIDLAGSLMAWLTNRGKYSFLNLCILVVLVTCIQQAWPEQMDSEWLVGNVYHLPTFLWGIPLALFILAAGLLMSISVILSLLVYVLQWIMPSSTSSRPRFAYTNCAVWIVLISCLSWLPISIVVMVIYLQWLFLCAASYSSARLSNSTSDWIKYRCQFAVFMVLTTWLPYHIPRVIVYIRDLMVGWHYSASLTSILCDMDVIVALGLLYTIGWCDSICKSSTSMAYLSKISYGFALYYTVLGIQRPFTLRHLVTSIFSYIVPLFYKYTI</sequence>
<dbReference type="Gene3D" id="3.40.50.1820">
    <property type="entry name" value="alpha/beta hydrolase"/>
    <property type="match status" value="1"/>
</dbReference>
<evidence type="ECO:0000256" key="5">
    <source>
        <dbReference type="ARBA" id="ARBA00022801"/>
    </source>
</evidence>
<reference evidence="12 13" key="1">
    <citation type="submission" date="2016-07" db="EMBL/GenBank/DDBJ databases">
        <title>Pervasive Adenine N6-methylation of Active Genes in Fungi.</title>
        <authorList>
            <consortium name="DOE Joint Genome Institute"/>
            <person name="Mondo S.J."/>
            <person name="Dannebaum R.O."/>
            <person name="Kuo R.C."/>
            <person name="Labutti K."/>
            <person name="Haridas S."/>
            <person name="Kuo A."/>
            <person name="Salamov A."/>
            <person name="Ahrendt S.R."/>
            <person name="Lipzen A."/>
            <person name="Sullivan W."/>
            <person name="Andreopoulos W.B."/>
            <person name="Clum A."/>
            <person name="Lindquist E."/>
            <person name="Daum C."/>
            <person name="Ramamoorthy G.K."/>
            <person name="Gryganskyi A."/>
            <person name="Culley D."/>
            <person name="Magnuson J.K."/>
            <person name="James T.Y."/>
            <person name="O'Malley M.A."/>
            <person name="Stajich J.E."/>
            <person name="Spatafora J.W."/>
            <person name="Visel A."/>
            <person name="Grigoriev I.V."/>
        </authorList>
    </citation>
    <scope>NUCLEOTIDE SEQUENCE [LARGE SCALE GENOMIC DNA]</scope>
    <source>
        <strain evidence="12 13">NRRL 1336</strain>
    </source>
</reference>
<keyword evidence="3 10" id="KW-0813">Transport</keyword>
<keyword evidence="13" id="KW-1185">Reference proteome</keyword>
<dbReference type="GO" id="GO:0006888">
    <property type="term" value="P:endoplasmic reticulum to Golgi vesicle-mediated transport"/>
    <property type="evidence" value="ECO:0007669"/>
    <property type="project" value="TreeGrafter"/>
</dbReference>
<evidence type="ECO:0000256" key="2">
    <source>
        <dbReference type="ARBA" id="ARBA00006931"/>
    </source>
</evidence>
<dbReference type="InterPro" id="IPR029058">
    <property type="entry name" value="AB_hydrolase_fold"/>
</dbReference>
<keyword evidence="8 10" id="KW-1133">Transmembrane helix</keyword>
<evidence type="ECO:0000256" key="8">
    <source>
        <dbReference type="ARBA" id="ARBA00022989"/>
    </source>
</evidence>
<name>A0A1X2I856_9FUNG</name>
<evidence type="ECO:0000256" key="9">
    <source>
        <dbReference type="ARBA" id="ARBA00023136"/>
    </source>
</evidence>
<dbReference type="GO" id="GO:0050185">
    <property type="term" value="F:phosphatidylinositol deacylase activity"/>
    <property type="evidence" value="ECO:0007669"/>
    <property type="project" value="TreeGrafter"/>
</dbReference>
<dbReference type="GO" id="GO:0006505">
    <property type="term" value="P:GPI anchor metabolic process"/>
    <property type="evidence" value="ECO:0007669"/>
    <property type="project" value="TreeGrafter"/>
</dbReference>
<comment type="caution">
    <text evidence="12">The sequence shown here is derived from an EMBL/GenBank/DDBJ whole genome shotgun (WGS) entry which is preliminary data.</text>
</comment>
<feature type="transmembrane region" description="Helical" evidence="10">
    <location>
        <begin position="693"/>
        <end position="722"/>
    </location>
</feature>
<keyword evidence="7 10" id="KW-0653">Protein transport</keyword>
<dbReference type="InterPro" id="IPR012908">
    <property type="entry name" value="PGAP1-ab_dom-like"/>
</dbReference>
<gene>
    <name evidence="12" type="ORF">BCR42DRAFT_380223</name>
</gene>
<feature type="domain" description="GPI inositol-deacylase PGAP1-like alpha/beta" evidence="11">
    <location>
        <begin position="73"/>
        <end position="292"/>
    </location>
</feature>
<evidence type="ECO:0000256" key="4">
    <source>
        <dbReference type="ARBA" id="ARBA00022692"/>
    </source>
</evidence>
<dbReference type="Proteomes" id="UP000193560">
    <property type="component" value="Unassembled WGS sequence"/>
</dbReference>
<evidence type="ECO:0000256" key="3">
    <source>
        <dbReference type="ARBA" id="ARBA00022448"/>
    </source>
</evidence>
<evidence type="ECO:0000259" key="11">
    <source>
        <dbReference type="Pfam" id="PF07819"/>
    </source>
</evidence>
<evidence type="ECO:0000313" key="12">
    <source>
        <dbReference type="EMBL" id="ORZ11221.1"/>
    </source>
</evidence>
<dbReference type="EMBL" id="MCGE01000022">
    <property type="protein sequence ID" value="ORZ11221.1"/>
    <property type="molecule type" value="Genomic_DNA"/>
</dbReference>
<feature type="transmembrane region" description="Helical" evidence="10">
    <location>
        <begin position="743"/>
        <end position="767"/>
    </location>
</feature>
<dbReference type="EC" id="3.1.-.-" evidence="10"/>
<proteinExistence type="inferred from homology"/>
<feature type="transmembrane region" description="Helical" evidence="10">
    <location>
        <begin position="826"/>
        <end position="847"/>
    </location>
</feature>
<dbReference type="PANTHER" id="PTHR15495:SF7">
    <property type="entry name" value="GPI INOSITOL-DEACYLASE"/>
    <property type="match status" value="1"/>
</dbReference>
<dbReference type="Pfam" id="PF07819">
    <property type="entry name" value="PGAP1"/>
    <property type="match status" value="1"/>
</dbReference>
<dbReference type="OrthoDB" id="348976at2759"/>
<comment type="similarity">
    <text evidence="2 10">Belongs to the GPI inositol-deacylase family.</text>
</comment>
<accession>A0A1X2I856</accession>
<keyword evidence="5 10" id="KW-0378">Hydrolase</keyword>
<dbReference type="GO" id="GO:0015031">
    <property type="term" value="P:protein transport"/>
    <property type="evidence" value="ECO:0007669"/>
    <property type="project" value="UniProtKB-KW"/>
</dbReference>